<dbReference type="EMBL" id="CM017325">
    <property type="protein sequence ID" value="KAE8055598.1"/>
    <property type="molecule type" value="Genomic_DNA"/>
</dbReference>
<reference evidence="10 11" key="1">
    <citation type="submission" date="2019-06" db="EMBL/GenBank/DDBJ databases">
        <title>A chromosomal-level reference genome of Carpinus fangiana (Coryloideae, Betulaceae).</title>
        <authorList>
            <person name="Yang X."/>
            <person name="Wang Z."/>
            <person name="Zhang L."/>
            <person name="Hao G."/>
            <person name="Liu J."/>
            <person name="Yang Y."/>
        </authorList>
    </citation>
    <scope>NUCLEOTIDE SEQUENCE [LARGE SCALE GENOMIC DNA]</scope>
    <source>
        <strain evidence="10">Cfa_2016G</strain>
        <tissue evidence="10">Leaf</tissue>
    </source>
</reference>
<keyword evidence="5" id="KW-0805">Transcription regulation</keyword>
<dbReference type="PROSITE" id="PS50157">
    <property type="entry name" value="ZINC_FINGER_C2H2_2"/>
    <property type="match status" value="1"/>
</dbReference>
<dbReference type="GO" id="GO:0005634">
    <property type="term" value="C:nucleus"/>
    <property type="evidence" value="ECO:0007669"/>
    <property type="project" value="UniProtKB-SubCell"/>
</dbReference>
<evidence type="ECO:0000259" key="9">
    <source>
        <dbReference type="PROSITE" id="PS50157"/>
    </source>
</evidence>
<dbReference type="InterPro" id="IPR013087">
    <property type="entry name" value="Znf_C2H2_type"/>
</dbReference>
<evidence type="ECO:0000313" key="11">
    <source>
        <dbReference type="Proteomes" id="UP000327013"/>
    </source>
</evidence>
<evidence type="ECO:0000256" key="6">
    <source>
        <dbReference type="ARBA" id="ARBA00023163"/>
    </source>
</evidence>
<dbReference type="SMART" id="SM00355">
    <property type="entry name" value="ZnF_C2H2"/>
    <property type="match status" value="1"/>
</dbReference>
<dbReference type="SUPFAM" id="SSF57667">
    <property type="entry name" value="beta-beta-alpha zinc fingers"/>
    <property type="match status" value="1"/>
</dbReference>
<evidence type="ECO:0000256" key="5">
    <source>
        <dbReference type="ARBA" id="ARBA00023015"/>
    </source>
</evidence>
<organism evidence="10 11">
    <name type="scientific">Carpinus fangiana</name>
    <dbReference type="NCBI Taxonomy" id="176857"/>
    <lineage>
        <taxon>Eukaryota</taxon>
        <taxon>Viridiplantae</taxon>
        <taxon>Streptophyta</taxon>
        <taxon>Embryophyta</taxon>
        <taxon>Tracheophyta</taxon>
        <taxon>Spermatophyta</taxon>
        <taxon>Magnoliopsida</taxon>
        <taxon>eudicotyledons</taxon>
        <taxon>Gunneridae</taxon>
        <taxon>Pentapetalae</taxon>
        <taxon>rosids</taxon>
        <taxon>fabids</taxon>
        <taxon>Fagales</taxon>
        <taxon>Betulaceae</taxon>
        <taxon>Carpinus</taxon>
    </lineage>
</organism>
<dbReference type="Gene3D" id="3.30.160.60">
    <property type="entry name" value="Classic Zinc Finger"/>
    <property type="match status" value="1"/>
</dbReference>
<sequence>MAAELGLHSLTQLQKLVETQQNPTVTGWMWNPKQDQEEEDESWEVRAFAEDTGNAMGTTWPPRSYTCTFCRREFRSAQALGGHMNVHRRDRARLHQALPNPAIVPATSPASSTSSFVIPSSQEFVVNGGLCLLYQLPNPSGAFTTSTPILNACSEPSPSTLLSISPSPPHHTLMSPNYCSPSIDLPLGKPATDHACHCHSSKAKEPSFKEDLEDDLDLELRLGQRPMPSS</sequence>
<dbReference type="GO" id="GO:0008270">
    <property type="term" value="F:zinc ion binding"/>
    <property type="evidence" value="ECO:0007669"/>
    <property type="project" value="UniProtKB-KW"/>
</dbReference>
<comment type="subcellular location">
    <subcellularLocation>
        <location evidence="1">Nucleus</location>
    </subcellularLocation>
</comment>
<feature type="domain" description="C2H2-type" evidence="9">
    <location>
        <begin position="65"/>
        <end position="92"/>
    </location>
</feature>
<gene>
    <name evidence="10" type="ORF">FH972_012427</name>
</gene>
<proteinExistence type="predicted"/>
<evidence type="ECO:0000256" key="1">
    <source>
        <dbReference type="ARBA" id="ARBA00004123"/>
    </source>
</evidence>
<dbReference type="Proteomes" id="UP000327013">
    <property type="component" value="Chromosome 5"/>
</dbReference>
<keyword evidence="6" id="KW-0804">Transcription</keyword>
<protein>
    <recommendedName>
        <fullName evidence="9">C2H2-type domain-containing protein</fullName>
    </recommendedName>
</protein>
<dbReference type="PROSITE" id="PS00028">
    <property type="entry name" value="ZINC_FINGER_C2H2_1"/>
    <property type="match status" value="1"/>
</dbReference>
<evidence type="ECO:0000256" key="2">
    <source>
        <dbReference type="ARBA" id="ARBA00022723"/>
    </source>
</evidence>
<dbReference type="PANTHER" id="PTHR45801">
    <property type="entry name" value="OS07G0101800 PROTEIN"/>
    <property type="match status" value="1"/>
</dbReference>
<keyword evidence="11" id="KW-1185">Reference proteome</keyword>
<evidence type="ECO:0000256" key="8">
    <source>
        <dbReference type="PROSITE-ProRule" id="PRU00042"/>
    </source>
</evidence>
<dbReference type="PANTHER" id="PTHR45801:SF5">
    <property type="entry name" value="OS05G0286100 PROTEIN"/>
    <property type="match status" value="1"/>
</dbReference>
<accession>A0A5N6R6X5</accession>
<evidence type="ECO:0000256" key="3">
    <source>
        <dbReference type="ARBA" id="ARBA00022771"/>
    </source>
</evidence>
<evidence type="ECO:0000313" key="10">
    <source>
        <dbReference type="EMBL" id="KAE8055598.1"/>
    </source>
</evidence>
<keyword evidence="4" id="KW-0862">Zinc</keyword>
<keyword evidence="7" id="KW-0539">Nucleus</keyword>
<dbReference type="OrthoDB" id="1708403at2759"/>
<evidence type="ECO:0000256" key="7">
    <source>
        <dbReference type="ARBA" id="ARBA00023242"/>
    </source>
</evidence>
<dbReference type="AlphaFoldDB" id="A0A5N6R6X5"/>
<keyword evidence="3 8" id="KW-0863">Zinc-finger</keyword>
<name>A0A5N6R6X5_9ROSI</name>
<evidence type="ECO:0000256" key="4">
    <source>
        <dbReference type="ARBA" id="ARBA00022833"/>
    </source>
</evidence>
<dbReference type="InterPro" id="IPR036236">
    <property type="entry name" value="Znf_C2H2_sf"/>
</dbReference>
<dbReference type="Pfam" id="PF13912">
    <property type="entry name" value="zf-C2H2_6"/>
    <property type="match status" value="1"/>
</dbReference>
<keyword evidence="2" id="KW-0479">Metal-binding</keyword>
<dbReference type="InterPro" id="IPR052426">
    <property type="entry name" value="Plant_dev_regulator"/>
</dbReference>